<dbReference type="InterPro" id="IPR029058">
    <property type="entry name" value="AB_hydrolase_fold"/>
</dbReference>
<dbReference type="FunFam" id="3.40.50.1820:FF:000122">
    <property type="entry name" value="Vitellogenin-3-like Protein"/>
    <property type="match status" value="1"/>
</dbReference>
<feature type="compositionally biased region" description="Basic and acidic residues" evidence="5">
    <location>
        <begin position="40"/>
        <end position="53"/>
    </location>
</feature>
<evidence type="ECO:0000256" key="3">
    <source>
        <dbReference type="ARBA" id="ARBA00022525"/>
    </source>
</evidence>
<evidence type="ECO:0000256" key="1">
    <source>
        <dbReference type="ARBA" id="ARBA00004613"/>
    </source>
</evidence>
<dbReference type="SUPFAM" id="SSF53474">
    <property type="entry name" value="alpha/beta-Hydrolases"/>
    <property type="match status" value="1"/>
</dbReference>
<dbReference type="GO" id="GO:0017171">
    <property type="term" value="F:serine hydrolase activity"/>
    <property type="evidence" value="ECO:0007669"/>
    <property type="project" value="TreeGrafter"/>
</dbReference>
<sequence length="545" mass="61511">MVEHLEKDGVDLSVLEFEYNIEEREQAENLGGIENTAVAREKHSEEKGEDGPKLAKQQTNDVTTSSIKVKTPLFDGITNFNAFKLQFGVVATKNMWDDDDKAVALITSLRGAAAEIIQIMPEGKRREFATVMDALQRKYGSKHVKKDLGGIPLRHSDQGVYRFVLSSLTAGSPIFYSPTPRGYCTNCCEIKERDDIKFMLYTRENPFKAQYLYLSDERRLRKSNFNFNYPLAIYLHGFSESATGEKQSSQELKDAFLKRGNYNVILIDWSAMTAVPWYTNAVDNMNVVARYIARFIRFLVMQGYPVQRVHLIGFSLGAEVAGFIGKQLQEWGINLKRITGLDPALPLFDDNSSNRRLTPSDAYFVDVIHTDGGILGNPEAMGHVDFYPNGGHALQPGCARQEIANNRWLGILVGCSHQRAWEYFIESIRYPLAFQANRCEPSKLFGICQHDGNGKAYMGMGADRSSNMTTTTTTATGDATQVTDTLIDVISTTTAAMMQRQQEQPQEREQQKDLTEWYDSHSYNDYDVAWNTLISKSKTQVKMET</sequence>
<dbReference type="PANTHER" id="PTHR11610:SF169">
    <property type="entry name" value="GH15759P-RELATED"/>
    <property type="match status" value="1"/>
</dbReference>
<comment type="subcellular location">
    <subcellularLocation>
        <location evidence="1">Secreted</location>
    </subcellularLocation>
</comment>
<evidence type="ECO:0000256" key="2">
    <source>
        <dbReference type="ARBA" id="ARBA00010701"/>
    </source>
</evidence>
<reference evidence="7" key="1">
    <citation type="submission" date="2020-05" db="UniProtKB">
        <authorList>
            <consortium name="EnsemblMetazoa"/>
        </authorList>
    </citation>
    <scope>IDENTIFICATION</scope>
    <source>
        <strain evidence="7">TTRI</strain>
    </source>
</reference>
<proteinExistence type="inferred from homology"/>
<feature type="region of interest" description="Disordered" evidence="5">
    <location>
        <begin position="40"/>
        <end position="62"/>
    </location>
</feature>
<evidence type="ECO:0000313" key="8">
    <source>
        <dbReference type="Proteomes" id="UP000078200"/>
    </source>
</evidence>
<dbReference type="EnsemblMetazoa" id="GAUT050531-RA">
    <property type="protein sequence ID" value="GAUT050531-PA"/>
    <property type="gene ID" value="GAUT050531"/>
</dbReference>
<dbReference type="PANTHER" id="PTHR11610">
    <property type="entry name" value="LIPASE"/>
    <property type="match status" value="1"/>
</dbReference>
<dbReference type="GO" id="GO:0005615">
    <property type="term" value="C:extracellular space"/>
    <property type="evidence" value="ECO:0007669"/>
    <property type="project" value="TreeGrafter"/>
</dbReference>
<dbReference type="STRING" id="7395.A0A1A9VX61"/>
<dbReference type="Proteomes" id="UP000078200">
    <property type="component" value="Unassembled WGS sequence"/>
</dbReference>
<evidence type="ECO:0000313" key="7">
    <source>
        <dbReference type="EnsemblMetazoa" id="GAUT050531-PA"/>
    </source>
</evidence>
<accession>A0A1A9VX61</accession>
<dbReference type="CDD" id="cd00707">
    <property type="entry name" value="Pancreat_lipase_like"/>
    <property type="match status" value="1"/>
</dbReference>
<dbReference type="InterPro" id="IPR013818">
    <property type="entry name" value="Lipase"/>
</dbReference>
<evidence type="ECO:0000256" key="5">
    <source>
        <dbReference type="SAM" id="MobiDB-lite"/>
    </source>
</evidence>
<comment type="similarity">
    <text evidence="2 4">Belongs to the AB hydrolase superfamily. Lipase family.</text>
</comment>
<dbReference type="Pfam" id="PF00151">
    <property type="entry name" value="Lipase"/>
    <property type="match status" value="1"/>
</dbReference>
<name>A0A1A9VX61_GLOAU</name>
<keyword evidence="3" id="KW-0964">Secreted</keyword>
<dbReference type="Gene3D" id="3.40.50.1820">
    <property type="entry name" value="alpha/beta hydrolase"/>
    <property type="match status" value="1"/>
</dbReference>
<dbReference type="GO" id="GO:0016298">
    <property type="term" value="F:lipase activity"/>
    <property type="evidence" value="ECO:0007669"/>
    <property type="project" value="InterPro"/>
</dbReference>
<organism evidence="7 8">
    <name type="scientific">Glossina austeni</name>
    <name type="common">Savannah tsetse fly</name>
    <dbReference type="NCBI Taxonomy" id="7395"/>
    <lineage>
        <taxon>Eukaryota</taxon>
        <taxon>Metazoa</taxon>
        <taxon>Ecdysozoa</taxon>
        <taxon>Arthropoda</taxon>
        <taxon>Hexapoda</taxon>
        <taxon>Insecta</taxon>
        <taxon>Pterygota</taxon>
        <taxon>Neoptera</taxon>
        <taxon>Endopterygota</taxon>
        <taxon>Diptera</taxon>
        <taxon>Brachycera</taxon>
        <taxon>Muscomorpha</taxon>
        <taxon>Hippoboscoidea</taxon>
        <taxon>Glossinidae</taxon>
        <taxon>Glossina</taxon>
    </lineage>
</organism>
<dbReference type="GO" id="GO:0016042">
    <property type="term" value="P:lipid catabolic process"/>
    <property type="evidence" value="ECO:0007669"/>
    <property type="project" value="TreeGrafter"/>
</dbReference>
<evidence type="ECO:0000256" key="4">
    <source>
        <dbReference type="RuleBase" id="RU004262"/>
    </source>
</evidence>
<dbReference type="PRINTS" id="PR00821">
    <property type="entry name" value="TAGLIPASE"/>
</dbReference>
<dbReference type="InterPro" id="IPR033906">
    <property type="entry name" value="Lipase_N"/>
</dbReference>
<dbReference type="AlphaFoldDB" id="A0A1A9VX61"/>
<protein>
    <recommendedName>
        <fullName evidence="6">Lipase domain-containing protein</fullName>
    </recommendedName>
</protein>
<dbReference type="InterPro" id="IPR000734">
    <property type="entry name" value="TAG_lipase"/>
</dbReference>
<evidence type="ECO:0000259" key="6">
    <source>
        <dbReference type="Pfam" id="PF00151"/>
    </source>
</evidence>
<dbReference type="VEuPathDB" id="VectorBase:GAUT050531"/>
<keyword evidence="8" id="KW-1185">Reference proteome</keyword>
<feature type="domain" description="Lipase" evidence="6">
    <location>
        <begin position="192"/>
        <end position="470"/>
    </location>
</feature>